<gene>
    <name evidence="5" type="primary">miaA_36</name>
    <name evidence="5" type="ORF">SDC9_98343</name>
</gene>
<evidence type="ECO:0000256" key="4">
    <source>
        <dbReference type="ARBA" id="ARBA00022840"/>
    </source>
</evidence>
<dbReference type="GO" id="GO:0052381">
    <property type="term" value="F:tRNA dimethylallyltransferase activity"/>
    <property type="evidence" value="ECO:0007669"/>
    <property type="project" value="UniProtKB-EC"/>
</dbReference>
<proteinExistence type="inferred from homology"/>
<dbReference type="Pfam" id="PF01715">
    <property type="entry name" value="IPPT"/>
    <property type="match status" value="1"/>
</dbReference>
<name>A0A645APQ6_9ZZZZ</name>
<dbReference type="Gene3D" id="3.40.50.300">
    <property type="entry name" value="P-loop containing nucleotide triphosphate hydrolases"/>
    <property type="match status" value="1"/>
</dbReference>
<keyword evidence="2 5" id="KW-0808">Transferase</keyword>
<protein>
    <submittedName>
        <fullName evidence="5">tRNA dimethylallyltransferase</fullName>
        <ecNumber evidence="5">2.5.1.75</ecNumber>
    </submittedName>
</protein>
<dbReference type="EC" id="2.5.1.75" evidence="5"/>
<organism evidence="5">
    <name type="scientific">bioreactor metagenome</name>
    <dbReference type="NCBI Taxonomy" id="1076179"/>
    <lineage>
        <taxon>unclassified sequences</taxon>
        <taxon>metagenomes</taxon>
        <taxon>ecological metagenomes</taxon>
    </lineage>
</organism>
<comment type="similarity">
    <text evidence="1">Belongs to the IPP transferase family.</text>
</comment>
<dbReference type="PANTHER" id="PTHR11088:SF60">
    <property type="entry name" value="TRNA DIMETHYLALLYLTRANSFERASE"/>
    <property type="match status" value="1"/>
</dbReference>
<evidence type="ECO:0000256" key="2">
    <source>
        <dbReference type="ARBA" id="ARBA00022679"/>
    </source>
</evidence>
<evidence type="ECO:0000256" key="3">
    <source>
        <dbReference type="ARBA" id="ARBA00022741"/>
    </source>
</evidence>
<evidence type="ECO:0000256" key="1">
    <source>
        <dbReference type="ARBA" id="ARBA00005842"/>
    </source>
</evidence>
<comment type="caution">
    <text evidence="5">The sequence shown here is derived from an EMBL/GenBank/DDBJ whole genome shotgun (WGS) entry which is preliminary data.</text>
</comment>
<dbReference type="AlphaFoldDB" id="A0A645APQ6"/>
<keyword evidence="3" id="KW-0547">Nucleotide-binding</keyword>
<evidence type="ECO:0000313" key="5">
    <source>
        <dbReference type="EMBL" id="MPM51594.1"/>
    </source>
</evidence>
<dbReference type="InterPro" id="IPR027417">
    <property type="entry name" value="P-loop_NTPase"/>
</dbReference>
<reference evidence="5" key="1">
    <citation type="submission" date="2019-08" db="EMBL/GenBank/DDBJ databases">
        <authorList>
            <person name="Kucharzyk K."/>
            <person name="Murdoch R.W."/>
            <person name="Higgins S."/>
            <person name="Loffler F."/>
        </authorList>
    </citation>
    <scope>NUCLEOTIDE SEQUENCE</scope>
</reference>
<sequence length="132" mass="16118">MYNIPYNVHYYVLNMNREELYDRINKRVDIMLEKGLIEEVIRLQKEGYTSDMQSMKGIGYKEILYYLDGQIPLEKSIEMIKQFSRNYAKRQLTWFRKDPRVNWINKDEFSDEHAIVDFIYNDFLENIQIISK</sequence>
<accession>A0A645APQ6</accession>
<dbReference type="EMBL" id="VSSQ01013485">
    <property type="protein sequence ID" value="MPM51594.1"/>
    <property type="molecule type" value="Genomic_DNA"/>
</dbReference>
<dbReference type="InterPro" id="IPR039657">
    <property type="entry name" value="Dimethylallyltransferase"/>
</dbReference>
<dbReference type="GO" id="GO:0005524">
    <property type="term" value="F:ATP binding"/>
    <property type="evidence" value="ECO:0007669"/>
    <property type="project" value="UniProtKB-KW"/>
</dbReference>
<dbReference type="PANTHER" id="PTHR11088">
    <property type="entry name" value="TRNA DIMETHYLALLYLTRANSFERASE"/>
    <property type="match status" value="1"/>
</dbReference>
<keyword evidence="4" id="KW-0067">ATP-binding</keyword>
<dbReference type="GO" id="GO:0006400">
    <property type="term" value="P:tRNA modification"/>
    <property type="evidence" value="ECO:0007669"/>
    <property type="project" value="TreeGrafter"/>
</dbReference>